<accession>A0A0M0HNB1</accession>
<evidence type="ECO:0000313" key="9">
    <source>
        <dbReference type="EMBL" id="KOO03183.1"/>
    </source>
</evidence>
<reference evidence="10" key="1">
    <citation type="submission" date="2015-08" db="EMBL/GenBank/DDBJ databases">
        <title>Vibrio galatheae sp. nov., a novel member of the Vibrionaceae family isolated from the Solomon Islands.</title>
        <authorList>
            <person name="Giubergia S."/>
            <person name="Machado H."/>
            <person name="Mateiu R.V."/>
            <person name="Gram L."/>
        </authorList>
    </citation>
    <scope>NUCLEOTIDE SEQUENCE [LARGE SCALE GENOMIC DNA]</scope>
    <source>
        <strain evidence="10">DSM 19584</strain>
    </source>
</reference>
<proteinExistence type="inferred from homology"/>
<dbReference type="Proteomes" id="UP000037515">
    <property type="component" value="Unassembled WGS sequence"/>
</dbReference>
<dbReference type="Pfam" id="PF01032">
    <property type="entry name" value="FecCD"/>
    <property type="match status" value="1"/>
</dbReference>
<feature type="transmembrane region" description="Helical" evidence="8">
    <location>
        <begin position="75"/>
        <end position="95"/>
    </location>
</feature>
<keyword evidence="6 8" id="KW-1133">Transmembrane helix</keyword>
<dbReference type="Gene3D" id="1.10.3470.10">
    <property type="entry name" value="ABC transporter involved in vitamin B12 uptake, BtuC"/>
    <property type="match status" value="1"/>
</dbReference>
<evidence type="ECO:0000256" key="3">
    <source>
        <dbReference type="ARBA" id="ARBA00022448"/>
    </source>
</evidence>
<gene>
    <name evidence="9" type="ORF">AKJ17_11570</name>
</gene>
<comment type="similarity">
    <text evidence="2">Belongs to the binding-protein-dependent transport system permease family. FecCD subfamily.</text>
</comment>
<dbReference type="PATRIC" id="fig|693.5.peg.2370"/>
<organism evidence="9 10">
    <name type="scientific">Vibrio nereis</name>
    <dbReference type="NCBI Taxonomy" id="693"/>
    <lineage>
        <taxon>Bacteria</taxon>
        <taxon>Pseudomonadati</taxon>
        <taxon>Pseudomonadota</taxon>
        <taxon>Gammaproteobacteria</taxon>
        <taxon>Vibrionales</taxon>
        <taxon>Vibrionaceae</taxon>
        <taxon>Vibrio</taxon>
    </lineage>
</organism>
<evidence type="ECO:0000256" key="8">
    <source>
        <dbReference type="SAM" id="Phobius"/>
    </source>
</evidence>
<keyword evidence="10" id="KW-1185">Reference proteome</keyword>
<dbReference type="InterPro" id="IPR000522">
    <property type="entry name" value="ABC_transptr_permease_BtuC"/>
</dbReference>
<dbReference type="RefSeq" id="WP_053395969.1">
    <property type="nucleotide sequence ID" value="NZ_LHPJ01000008.1"/>
</dbReference>
<feature type="transmembrane region" description="Helical" evidence="8">
    <location>
        <begin position="288"/>
        <end position="313"/>
    </location>
</feature>
<protein>
    <submittedName>
        <fullName evidence="9">Iron ABC transporter permease</fullName>
    </submittedName>
</protein>
<dbReference type="AlphaFoldDB" id="A0A0M0HNB1"/>
<keyword evidence="7 8" id="KW-0472">Membrane</keyword>
<feature type="transmembrane region" description="Helical" evidence="8">
    <location>
        <begin position="104"/>
        <end position="124"/>
    </location>
</feature>
<dbReference type="SUPFAM" id="SSF81345">
    <property type="entry name" value="ABC transporter involved in vitamin B12 uptake, BtuC"/>
    <property type="match status" value="1"/>
</dbReference>
<dbReference type="PANTHER" id="PTHR30472:SF24">
    <property type="entry name" value="FERRIC ENTEROBACTIN TRANSPORT SYSTEM PERMEASE PROTEIN FEPG"/>
    <property type="match status" value="1"/>
</dbReference>
<dbReference type="GO" id="GO:0005886">
    <property type="term" value="C:plasma membrane"/>
    <property type="evidence" value="ECO:0007669"/>
    <property type="project" value="UniProtKB-SubCell"/>
</dbReference>
<dbReference type="CDD" id="cd06550">
    <property type="entry name" value="TM_ABC_iron-siderophores_like"/>
    <property type="match status" value="1"/>
</dbReference>
<feature type="transmembrane region" description="Helical" evidence="8">
    <location>
        <begin position="247"/>
        <end position="276"/>
    </location>
</feature>
<dbReference type="EMBL" id="LHPJ01000008">
    <property type="protein sequence ID" value="KOO03183.1"/>
    <property type="molecule type" value="Genomic_DNA"/>
</dbReference>
<dbReference type="GO" id="GO:0033214">
    <property type="term" value="P:siderophore-iron import into cell"/>
    <property type="evidence" value="ECO:0007669"/>
    <property type="project" value="TreeGrafter"/>
</dbReference>
<keyword evidence="5 8" id="KW-0812">Transmembrane</keyword>
<evidence type="ECO:0000313" key="10">
    <source>
        <dbReference type="Proteomes" id="UP000037515"/>
    </source>
</evidence>
<keyword evidence="4" id="KW-1003">Cell membrane</keyword>
<evidence type="ECO:0000256" key="6">
    <source>
        <dbReference type="ARBA" id="ARBA00022989"/>
    </source>
</evidence>
<dbReference type="OrthoDB" id="9055647at2"/>
<dbReference type="GO" id="GO:0022857">
    <property type="term" value="F:transmembrane transporter activity"/>
    <property type="evidence" value="ECO:0007669"/>
    <property type="project" value="InterPro"/>
</dbReference>
<feature type="transmembrane region" description="Helical" evidence="8">
    <location>
        <begin position="130"/>
        <end position="149"/>
    </location>
</feature>
<feature type="transmembrane region" description="Helical" evidence="8">
    <location>
        <begin position="319"/>
        <end position="338"/>
    </location>
</feature>
<sequence length="342" mass="36336">MNKQWVVRSRYLSFSVSPVTVTAGAFITLVTALVILLALASGSQWLSPKAIVYEIFTDTSSDNIILETLRLPRTLMAVLVGAGLATSGLILQSVIRNPLASPDVVGMTSGASAAAVAFLSFFQLSYGIEWLPVFAIVGALSASTLVYLLAWRNGVSPMRMILVGIGISAIMGALITFIISISPTSTSISAYIWLTGSVYGSNWDDVRALLPWICVGLAIAFAFSRRINTLELGDNLATGLGVSVQKVRLMLVLLSVVLAAPAVAYAGAVGFVGLIAPHIARRLVVRSFAVLLPVTALVGACLVVLADFCGRMFFQPLDIPAGVFVSAIGAPFFIYLLFRQRF</sequence>
<name>A0A0M0HNB1_VIBNE</name>
<evidence type="ECO:0000256" key="5">
    <source>
        <dbReference type="ARBA" id="ARBA00022692"/>
    </source>
</evidence>
<keyword evidence="3" id="KW-0813">Transport</keyword>
<dbReference type="PANTHER" id="PTHR30472">
    <property type="entry name" value="FERRIC ENTEROBACTIN TRANSPORT SYSTEM PERMEASE PROTEIN"/>
    <property type="match status" value="1"/>
</dbReference>
<evidence type="ECO:0000256" key="1">
    <source>
        <dbReference type="ARBA" id="ARBA00004651"/>
    </source>
</evidence>
<evidence type="ECO:0000256" key="4">
    <source>
        <dbReference type="ARBA" id="ARBA00022475"/>
    </source>
</evidence>
<evidence type="ECO:0000256" key="2">
    <source>
        <dbReference type="ARBA" id="ARBA00007935"/>
    </source>
</evidence>
<dbReference type="STRING" id="693.AKJ17_11570"/>
<comment type="subcellular location">
    <subcellularLocation>
        <location evidence="1">Cell membrane</location>
        <topology evidence="1">Multi-pass membrane protein</topology>
    </subcellularLocation>
</comment>
<dbReference type="InterPro" id="IPR037294">
    <property type="entry name" value="ABC_BtuC-like"/>
</dbReference>
<comment type="caution">
    <text evidence="9">The sequence shown here is derived from an EMBL/GenBank/DDBJ whole genome shotgun (WGS) entry which is preliminary data.</text>
</comment>
<evidence type="ECO:0000256" key="7">
    <source>
        <dbReference type="ARBA" id="ARBA00023136"/>
    </source>
</evidence>
<feature type="transmembrane region" description="Helical" evidence="8">
    <location>
        <begin position="161"/>
        <end position="179"/>
    </location>
</feature>
<feature type="transmembrane region" description="Helical" evidence="8">
    <location>
        <begin position="12"/>
        <end position="39"/>
    </location>
</feature>
<dbReference type="FunFam" id="1.10.3470.10:FF:000001">
    <property type="entry name" value="Vitamin B12 ABC transporter permease BtuC"/>
    <property type="match status" value="1"/>
</dbReference>